<dbReference type="SUPFAM" id="SSF52540">
    <property type="entry name" value="P-loop containing nucleoside triphosphate hydrolases"/>
    <property type="match status" value="1"/>
</dbReference>
<accession>A0ABW3T951</accession>
<reference evidence="3" key="1">
    <citation type="journal article" date="2019" name="Int. J. Syst. Evol. Microbiol.">
        <title>The Global Catalogue of Microorganisms (GCM) 10K type strain sequencing project: providing services to taxonomists for standard genome sequencing and annotation.</title>
        <authorList>
            <consortium name="The Broad Institute Genomics Platform"/>
            <consortium name="The Broad Institute Genome Sequencing Center for Infectious Disease"/>
            <person name="Wu L."/>
            <person name="Ma J."/>
        </authorList>
    </citation>
    <scope>NUCLEOTIDE SEQUENCE [LARGE SCALE GENOMIC DNA]</scope>
    <source>
        <strain evidence="3">CCUG 55328</strain>
    </source>
</reference>
<proteinExistence type="predicted"/>
<protein>
    <submittedName>
        <fullName evidence="2">ImuA family protein</fullName>
    </submittedName>
</protein>
<keyword evidence="3" id="KW-1185">Reference proteome</keyword>
<feature type="region of interest" description="Disordered" evidence="1">
    <location>
        <begin position="188"/>
        <end position="207"/>
    </location>
</feature>
<dbReference type="RefSeq" id="WP_380788625.1">
    <property type="nucleotide sequence ID" value="NZ_JBHTKR010000001.1"/>
</dbReference>
<sequence>MTIPLNPSLLTRAPHRPHPALTVADDIRLTLARLHEACGPARRSFAIWLAGTVQRKHEGPVIWIAPRHLPDRPNPDGVHGLARPEGFVHVSPQRTEDLLWCMEECLRSGAAPLVVADLPGPPGLTPVRRLHLAAETGAAEGAFAPLGLILTPEMGGAPGVETRWHMAPAHTPARQGWALRRLRARQDPPRDWHLAGPAHAATGPIRA</sequence>
<name>A0ABW3T951_9RHOB</name>
<evidence type="ECO:0000313" key="3">
    <source>
        <dbReference type="Proteomes" id="UP001597151"/>
    </source>
</evidence>
<evidence type="ECO:0000313" key="2">
    <source>
        <dbReference type="EMBL" id="MFD1193386.1"/>
    </source>
</evidence>
<comment type="caution">
    <text evidence="2">The sequence shown here is derived from an EMBL/GenBank/DDBJ whole genome shotgun (WGS) entry which is preliminary data.</text>
</comment>
<evidence type="ECO:0000256" key="1">
    <source>
        <dbReference type="SAM" id="MobiDB-lite"/>
    </source>
</evidence>
<dbReference type="InterPro" id="IPR027417">
    <property type="entry name" value="P-loop_NTPase"/>
</dbReference>
<gene>
    <name evidence="2" type="ORF">ACFQ3C_01720</name>
</gene>
<dbReference type="Gene3D" id="3.40.50.300">
    <property type="entry name" value="P-loop containing nucleotide triphosphate hydrolases"/>
    <property type="match status" value="1"/>
</dbReference>
<dbReference type="Proteomes" id="UP001597151">
    <property type="component" value="Unassembled WGS sequence"/>
</dbReference>
<organism evidence="2 3">
    <name type="scientific">Seohaeicola saemankumensis</name>
    <dbReference type="NCBI Taxonomy" id="481181"/>
    <lineage>
        <taxon>Bacteria</taxon>
        <taxon>Pseudomonadati</taxon>
        <taxon>Pseudomonadota</taxon>
        <taxon>Alphaproteobacteria</taxon>
        <taxon>Rhodobacterales</taxon>
        <taxon>Roseobacteraceae</taxon>
        <taxon>Seohaeicola</taxon>
    </lineage>
</organism>
<dbReference type="EMBL" id="JBHTKR010000001">
    <property type="protein sequence ID" value="MFD1193386.1"/>
    <property type="molecule type" value="Genomic_DNA"/>
</dbReference>